<feature type="transmembrane region" description="Helical" evidence="6">
    <location>
        <begin position="100"/>
        <end position="124"/>
    </location>
</feature>
<dbReference type="PANTHER" id="PTHR46795:SF3">
    <property type="entry name" value="ABC TRANSPORTER PERMEASE"/>
    <property type="match status" value="1"/>
</dbReference>
<dbReference type="AlphaFoldDB" id="A0A2Z4UDC8"/>
<keyword evidence="3 6" id="KW-0812">Transmembrane</keyword>
<feature type="transmembrane region" description="Helical" evidence="6">
    <location>
        <begin position="290"/>
        <end position="310"/>
    </location>
</feature>
<comment type="similarity">
    <text evidence="6">Belongs to the ABC-4 integral membrane protein family.</text>
</comment>
<dbReference type="PANTHER" id="PTHR46795">
    <property type="entry name" value="ABC TRANSPORTER PERMEASE-RELATED-RELATED"/>
    <property type="match status" value="1"/>
</dbReference>
<feature type="transmembrane region" description="Helical" evidence="6">
    <location>
        <begin position="202"/>
        <end position="221"/>
    </location>
</feature>
<sequence>MLGKLAVRNTKRSIKDYLIYLITVTIAFSLIFAFNLVASSEEVIELSTGMDTFKYILAFVNVVIIFVICFLINYTTKFMFEKRSKELGTYMLLGIRKKEIARLLVIENVLLAICALVLAIPLGFIFSQFVSLVIVNLLGIPEVIFISINFVSIGLLAIYFLAIYVLVLLNLLRRIRKMTVHDFLYFDKQNEKKMFRSNKKRNIIFIVSVILGITAILLWASRWTMENSGKQETLTYLMISMMMLIISIYGVSATCADMLLSVLLKNKKLKYQKDNLFVTRTFASKARTMSFTFGTLSMLILLSLLCLNFSSINKGVYKASIEMTAPFDVHVFEEKQPFKDFKEYVNVVDEDYTINKAIEFDVYKEPKHQMQNYFDVQFYDYDPVMKLSDYNEILKLKNMDTIELSNDEYFLVTSKDLLYKVENNKDIEKIQLTSGKELKLKGIDTKTYWYQINNTGRFAVIVPDEYVQGLEVSEQHLIIDTIEETDTKLREKIKQDLKHRLVIVNDDGETVVQYYRLSVRGSAIEEQNTMTAMIASICLYIAFILISAVGTVLAIQSLSDSTKYKYRYQTLKRLGVNDKSLFKTIRKQLLILFGVPVIYSILASFFMLVSVNNVYKIYLESEYSYLIYFVVGLAIFFFIYGIYWIATYIGFKRNINEES</sequence>
<feature type="transmembrane region" description="Helical" evidence="6">
    <location>
        <begin position="589"/>
        <end position="611"/>
    </location>
</feature>
<feature type="domain" description="ABC3 transporter permease C-terminal" evidence="7">
    <location>
        <begin position="59"/>
        <end position="179"/>
    </location>
</feature>
<evidence type="ECO:0000256" key="4">
    <source>
        <dbReference type="ARBA" id="ARBA00022989"/>
    </source>
</evidence>
<dbReference type="InterPro" id="IPR003838">
    <property type="entry name" value="ABC3_permease_C"/>
</dbReference>
<feature type="transmembrane region" description="Helical" evidence="6">
    <location>
        <begin position="17"/>
        <end position="38"/>
    </location>
</feature>
<reference evidence="9" key="1">
    <citation type="submission" date="2018-06" db="EMBL/GenBank/DDBJ databases">
        <title>Description of Blautia argi sp. nov., a new anaerobic isolated from dog feces.</title>
        <authorList>
            <person name="Chang Y.-H."/>
            <person name="Paek J."/>
            <person name="Shin Y."/>
        </authorList>
    </citation>
    <scope>NUCLEOTIDE SEQUENCE [LARGE SCALE GENOMIC DNA]</scope>
    <source>
        <strain evidence="9">KCTC 15426</strain>
    </source>
</reference>
<evidence type="ECO:0000256" key="5">
    <source>
        <dbReference type="ARBA" id="ARBA00023136"/>
    </source>
</evidence>
<keyword evidence="5 6" id="KW-0472">Membrane</keyword>
<feature type="transmembrane region" description="Helical" evidence="6">
    <location>
        <begin position="144"/>
        <end position="169"/>
    </location>
</feature>
<dbReference type="OrthoDB" id="9781780at2"/>
<feature type="transmembrane region" description="Helical" evidence="6">
    <location>
        <begin position="58"/>
        <end position="80"/>
    </location>
</feature>
<dbReference type="KEGG" id="blau:DQQ01_12940"/>
<organism evidence="8 9">
    <name type="scientific">Blautia argi</name>
    <dbReference type="NCBI Taxonomy" id="1912897"/>
    <lineage>
        <taxon>Bacteria</taxon>
        <taxon>Bacillati</taxon>
        <taxon>Bacillota</taxon>
        <taxon>Clostridia</taxon>
        <taxon>Lachnospirales</taxon>
        <taxon>Lachnospiraceae</taxon>
        <taxon>Blautia</taxon>
    </lineage>
</organism>
<protein>
    <submittedName>
        <fullName evidence="8">ABC transporter permease</fullName>
    </submittedName>
</protein>
<name>A0A2Z4UDC8_9FIRM</name>
<evidence type="ECO:0000256" key="6">
    <source>
        <dbReference type="PIRNR" id="PIRNR018968"/>
    </source>
</evidence>
<evidence type="ECO:0000256" key="2">
    <source>
        <dbReference type="ARBA" id="ARBA00022475"/>
    </source>
</evidence>
<keyword evidence="9" id="KW-1185">Reference proteome</keyword>
<evidence type="ECO:0000313" key="8">
    <source>
        <dbReference type="EMBL" id="AWY98899.1"/>
    </source>
</evidence>
<dbReference type="PIRSF" id="PIRSF018968">
    <property type="entry name" value="ABC_permease_BceB"/>
    <property type="match status" value="1"/>
</dbReference>
<dbReference type="GO" id="GO:0055085">
    <property type="term" value="P:transmembrane transport"/>
    <property type="evidence" value="ECO:0007669"/>
    <property type="project" value="UniProtKB-UniRule"/>
</dbReference>
<dbReference type="RefSeq" id="WP_002323003.1">
    <property type="nucleotide sequence ID" value="NZ_CP030280.1"/>
</dbReference>
<dbReference type="GO" id="GO:0005886">
    <property type="term" value="C:plasma membrane"/>
    <property type="evidence" value="ECO:0007669"/>
    <property type="project" value="UniProtKB-SubCell"/>
</dbReference>
<keyword evidence="4 6" id="KW-1133">Transmembrane helix</keyword>
<keyword evidence="6" id="KW-0813">Transport</keyword>
<feature type="transmembrane region" description="Helical" evidence="6">
    <location>
        <begin position="532"/>
        <end position="555"/>
    </location>
</feature>
<evidence type="ECO:0000313" key="9">
    <source>
        <dbReference type="Proteomes" id="UP000250003"/>
    </source>
</evidence>
<keyword evidence="2 6" id="KW-1003">Cell membrane</keyword>
<dbReference type="Pfam" id="PF02687">
    <property type="entry name" value="FtsX"/>
    <property type="match status" value="1"/>
</dbReference>
<evidence type="ECO:0000259" key="7">
    <source>
        <dbReference type="Pfam" id="PF02687"/>
    </source>
</evidence>
<proteinExistence type="inferred from homology"/>
<evidence type="ECO:0000256" key="3">
    <source>
        <dbReference type="ARBA" id="ARBA00022692"/>
    </source>
</evidence>
<feature type="transmembrane region" description="Helical" evidence="6">
    <location>
        <begin position="241"/>
        <end position="264"/>
    </location>
</feature>
<comment type="subcellular location">
    <subcellularLocation>
        <location evidence="1 6">Cell membrane</location>
        <topology evidence="1 6">Multi-pass membrane protein</topology>
    </subcellularLocation>
</comment>
<dbReference type="Proteomes" id="UP000250003">
    <property type="component" value="Chromosome"/>
</dbReference>
<feature type="transmembrane region" description="Helical" evidence="6">
    <location>
        <begin position="623"/>
        <end position="646"/>
    </location>
</feature>
<gene>
    <name evidence="8" type="ORF">DQQ01_12940</name>
</gene>
<dbReference type="InterPro" id="IPR052536">
    <property type="entry name" value="ABC-4_Integral_Memb_Prot"/>
</dbReference>
<evidence type="ECO:0000256" key="1">
    <source>
        <dbReference type="ARBA" id="ARBA00004651"/>
    </source>
</evidence>
<dbReference type="EMBL" id="CP030280">
    <property type="protein sequence ID" value="AWY98899.1"/>
    <property type="molecule type" value="Genomic_DNA"/>
</dbReference>
<accession>A0A2Z4UDC8</accession>
<dbReference type="InterPro" id="IPR027022">
    <property type="entry name" value="ABC_permease_BceB-typ"/>
</dbReference>